<dbReference type="AlphaFoldDB" id="Q22ZG4"/>
<evidence type="ECO:0000313" key="4">
    <source>
        <dbReference type="EMBL" id="EAR90683.1"/>
    </source>
</evidence>
<dbReference type="InterPro" id="IPR001194">
    <property type="entry name" value="cDENN_dom"/>
</dbReference>
<dbReference type="InterPro" id="IPR051942">
    <property type="entry name" value="DENN_domain_containing_2"/>
</dbReference>
<feature type="region of interest" description="Disordered" evidence="2">
    <location>
        <begin position="543"/>
        <end position="595"/>
    </location>
</feature>
<dbReference type="InterPro" id="IPR037516">
    <property type="entry name" value="Tripartite_DENN"/>
</dbReference>
<feature type="compositionally biased region" description="Basic and acidic residues" evidence="2">
    <location>
        <begin position="253"/>
        <end position="265"/>
    </location>
</feature>
<dbReference type="eggNOG" id="KOG3570">
    <property type="taxonomic scope" value="Eukaryota"/>
</dbReference>
<accession>Q22ZG4</accession>
<dbReference type="KEGG" id="tet:TTHERM_01097930"/>
<protein>
    <submittedName>
        <fullName evidence="4">DENN domain protein</fullName>
    </submittedName>
</protein>
<feature type="compositionally biased region" description="Polar residues" evidence="2">
    <location>
        <begin position="575"/>
        <end position="584"/>
    </location>
</feature>
<dbReference type="EMBL" id="GG662795">
    <property type="protein sequence ID" value="EAR90683.1"/>
    <property type="molecule type" value="Genomic_DNA"/>
</dbReference>
<keyword evidence="1" id="KW-0175">Coiled coil</keyword>
<keyword evidence="5" id="KW-1185">Reference proteome</keyword>
<dbReference type="Pfam" id="PF02141">
    <property type="entry name" value="DENN"/>
    <property type="match status" value="1"/>
</dbReference>
<feature type="compositionally biased region" description="Basic and acidic residues" evidence="2">
    <location>
        <begin position="554"/>
        <end position="574"/>
    </location>
</feature>
<dbReference type="PROSITE" id="PS50211">
    <property type="entry name" value="DENN"/>
    <property type="match status" value="1"/>
</dbReference>
<dbReference type="PANTHER" id="PTHR15288">
    <property type="entry name" value="DENN DOMAIN-CONTAINING PROTEIN 2"/>
    <property type="match status" value="1"/>
</dbReference>
<evidence type="ECO:0000313" key="5">
    <source>
        <dbReference type="Proteomes" id="UP000009168"/>
    </source>
</evidence>
<dbReference type="SMART" id="SM00799">
    <property type="entry name" value="DENN"/>
    <property type="match status" value="1"/>
</dbReference>
<evidence type="ECO:0000259" key="3">
    <source>
        <dbReference type="PROSITE" id="PS50211"/>
    </source>
</evidence>
<dbReference type="Proteomes" id="UP000009168">
    <property type="component" value="Unassembled WGS sequence"/>
</dbReference>
<organism evidence="4 5">
    <name type="scientific">Tetrahymena thermophila (strain SB210)</name>
    <dbReference type="NCBI Taxonomy" id="312017"/>
    <lineage>
        <taxon>Eukaryota</taxon>
        <taxon>Sar</taxon>
        <taxon>Alveolata</taxon>
        <taxon>Ciliophora</taxon>
        <taxon>Intramacronucleata</taxon>
        <taxon>Oligohymenophorea</taxon>
        <taxon>Hymenostomatida</taxon>
        <taxon>Tetrahymenina</taxon>
        <taxon>Tetrahymenidae</taxon>
        <taxon>Tetrahymena</taxon>
    </lineage>
</organism>
<evidence type="ECO:0000256" key="2">
    <source>
        <dbReference type="SAM" id="MobiDB-lite"/>
    </source>
</evidence>
<dbReference type="InParanoid" id="Q22ZG4"/>
<dbReference type="HOGENOM" id="CLU_313654_0_0_1"/>
<gene>
    <name evidence="4" type="ORF">TTHERM_01097930</name>
</gene>
<feature type="compositionally biased region" description="Polar residues" evidence="2">
    <location>
        <begin position="543"/>
        <end position="552"/>
    </location>
</feature>
<feature type="domain" description="UDENN" evidence="3">
    <location>
        <begin position="529"/>
        <end position="934"/>
    </location>
</feature>
<dbReference type="InterPro" id="IPR043153">
    <property type="entry name" value="DENN_C"/>
</dbReference>
<proteinExistence type="predicted"/>
<evidence type="ECO:0000256" key="1">
    <source>
        <dbReference type="SAM" id="Coils"/>
    </source>
</evidence>
<dbReference type="PANTHER" id="PTHR15288:SF0">
    <property type="entry name" value="UDENN DOMAIN-CONTAINING PROTEIN"/>
    <property type="match status" value="1"/>
</dbReference>
<feature type="region of interest" description="Disordered" evidence="2">
    <location>
        <begin position="246"/>
        <end position="267"/>
    </location>
</feature>
<dbReference type="OrthoDB" id="291933at2759"/>
<dbReference type="GeneID" id="7837110"/>
<reference evidence="5" key="1">
    <citation type="journal article" date="2006" name="PLoS Biol.">
        <title>Macronuclear genome sequence of the ciliate Tetrahymena thermophila, a model eukaryote.</title>
        <authorList>
            <person name="Eisen J.A."/>
            <person name="Coyne R.S."/>
            <person name="Wu M."/>
            <person name="Wu D."/>
            <person name="Thiagarajan M."/>
            <person name="Wortman J.R."/>
            <person name="Badger J.H."/>
            <person name="Ren Q."/>
            <person name="Amedeo P."/>
            <person name="Jones K.M."/>
            <person name="Tallon L.J."/>
            <person name="Delcher A.L."/>
            <person name="Salzberg S.L."/>
            <person name="Silva J.C."/>
            <person name="Haas B.J."/>
            <person name="Majoros W.H."/>
            <person name="Farzad M."/>
            <person name="Carlton J.M."/>
            <person name="Smith R.K. Jr."/>
            <person name="Garg J."/>
            <person name="Pearlman R.E."/>
            <person name="Karrer K.M."/>
            <person name="Sun L."/>
            <person name="Manning G."/>
            <person name="Elde N.C."/>
            <person name="Turkewitz A.P."/>
            <person name="Asai D.J."/>
            <person name="Wilkes D.E."/>
            <person name="Wang Y."/>
            <person name="Cai H."/>
            <person name="Collins K."/>
            <person name="Stewart B.A."/>
            <person name="Lee S.R."/>
            <person name="Wilamowska K."/>
            <person name="Weinberg Z."/>
            <person name="Ruzzo W.L."/>
            <person name="Wloga D."/>
            <person name="Gaertig J."/>
            <person name="Frankel J."/>
            <person name="Tsao C.-C."/>
            <person name="Gorovsky M.A."/>
            <person name="Keeling P.J."/>
            <person name="Waller R.F."/>
            <person name="Patron N.J."/>
            <person name="Cherry J.M."/>
            <person name="Stover N.A."/>
            <person name="Krieger C.J."/>
            <person name="del Toro C."/>
            <person name="Ryder H.F."/>
            <person name="Williamson S.C."/>
            <person name="Barbeau R.A."/>
            <person name="Hamilton E.P."/>
            <person name="Orias E."/>
        </authorList>
    </citation>
    <scope>NUCLEOTIDE SEQUENCE [LARGE SCALE GENOMIC DNA]</scope>
    <source>
        <strain evidence="5">SB210</strain>
    </source>
</reference>
<sequence length="934" mass="108743">MSANYSLEQLSKFKSDKLRQIIIQMQEERADQDYLYQQSIKHLGQSYKDQVETQKEMINELLQSEESLKKQVDILTQKYNFLKQEFEKVKQKETKPILKNYSNNSQNQNQVNFNINQQLFIDEKELINSCIIEEEEVKADVEEQYQIKINSVNTTPSIEVTPQNNDQDLKSGQFLTFSTQQQTITKTGKSANNRSNNDFLYKSIQSSNYLIIPQDENQENSYEDQNIHHEPAEKITYIKSNFNKQNQSAQKSQKNDSALKRDNLLKKPRQAPLIERKNNIKESFVMQQIQDENHNSQYYAPSIIQNQFLLISNQFNNQLVENSPVCESQNSTQVGDLFFEDFFIIGPSLSELETIAQNHPSITEDTVNPEIYVCFPGKTSSGQNQRQSLKNFCYPFNVNFQKHEVKSIHEGKVDDILNLQIFKNNFSKNSPNSFVFSMLGDTSQVTDTSQLNPVLLNANPNLSLYFICHTTENFVTVPATPGAGKDEQNAVYLVPITYCFMTYYPFISHFLDIITEIANNIKIKRANQYANYYQQQDQNKCSYCQNPHSQRNSGKKDSKTDLSPVRERISENSFRDSNSTQNSDNNRKLSNEQKQQCTCRRNKNILTKILELDIENEIQTFQSESFANIRKALLNSQKQIVEYQGDLRFKFRNNNEYTLKNYMVPAQNRIVQIETEWGACLAMSCLPLEDFLFIFTAIALEKKMIFFSSNKSLLTSVILTFYSIYKPFTYVFPVIFNLPVEMLGMLDAPVPFIIGINKDSSFKDELEQSGNDLSDKLIVDLDRQVIICTDESSNQVEKNIPQFISRQKEIIENYYLINPRSSNRFKFLSSSLKRKNSIYNQKSQTQNQEDELLYQVTDEQYNSMSLFLEIIRSCLEKYFIQTLPSNQKYQRDVRQIQNIVYSKSKDDCDFIQEFLKTQSFTAYVENIYLNTPSN</sequence>
<feature type="coiled-coil region" evidence="1">
    <location>
        <begin position="51"/>
        <end position="92"/>
    </location>
</feature>
<dbReference type="STRING" id="312017.Q22ZG4"/>
<dbReference type="Gene3D" id="3.40.50.11500">
    <property type="match status" value="1"/>
</dbReference>
<name>Q22ZG4_TETTS</name>
<dbReference type="RefSeq" id="XP_001010928.1">
    <property type="nucleotide sequence ID" value="XM_001010928.1"/>
</dbReference>